<dbReference type="InterPro" id="IPR023393">
    <property type="entry name" value="START-like_dom_sf"/>
</dbReference>
<reference evidence="1 2" key="1">
    <citation type="submission" date="2024-10" db="EMBL/GenBank/DDBJ databases">
        <title>The Natural Products Discovery Center: Release of the First 8490 Sequenced Strains for Exploring Actinobacteria Biosynthetic Diversity.</title>
        <authorList>
            <person name="Kalkreuter E."/>
            <person name="Kautsar S.A."/>
            <person name="Yang D."/>
            <person name="Bader C.D."/>
            <person name="Teijaro C.N."/>
            <person name="Fluegel L."/>
            <person name="Davis C.M."/>
            <person name="Simpson J.R."/>
            <person name="Lauterbach L."/>
            <person name="Steele A.D."/>
            <person name="Gui C."/>
            <person name="Meng S."/>
            <person name="Li G."/>
            <person name="Viehrig K."/>
            <person name="Ye F."/>
            <person name="Su P."/>
            <person name="Kiefer A.F."/>
            <person name="Nichols A."/>
            <person name="Cepeda A.J."/>
            <person name="Yan W."/>
            <person name="Fan B."/>
            <person name="Jiang Y."/>
            <person name="Adhikari A."/>
            <person name="Zheng C.-J."/>
            <person name="Schuster L."/>
            <person name="Cowan T.M."/>
            <person name="Smanski M.J."/>
            <person name="Chevrette M.G."/>
            <person name="De Carvalho L.P.S."/>
            <person name="Shen B."/>
        </authorList>
    </citation>
    <scope>NUCLEOTIDE SEQUENCE [LARGE SCALE GENOMIC DNA]</scope>
    <source>
        <strain evidence="1 2">NPDC019275</strain>
    </source>
</reference>
<evidence type="ECO:0000313" key="2">
    <source>
        <dbReference type="Proteomes" id="UP001611415"/>
    </source>
</evidence>
<accession>A0ABW7WX13</accession>
<dbReference type="Gene3D" id="3.30.530.20">
    <property type="match status" value="1"/>
</dbReference>
<dbReference type="EMBL" id="JBIRYO010000004">
    <property type="protein sequence ID" value="MFI2473367.1"/>
    <property type="molecule type" value="Genomic_DNA"/>
</dbReference>
<evidence type="ECO:0000313" key="1">
    <source>
        <dbReference type="EMBL" id="MFI2473367.1"/>
    </source>
</evidence>
<dbReference type="InterPro" id="IPR019587">
    <property type="entry name" value="Polyketide_cyclase/dehydratase"/>
</dbReference>
<proteinExistence type="predicted"/>
<dbReference type="SUPFAM" id="SSF55961">
    <property type="entry name" value="Bet v1-like"/>
    <property type="match status" value="1"/>
</dbReference>
<name>A0ABW7WX13_9NOCA</name>
<dbReference type="CDD" id="cd07812">
    <property type="entry name" value="SRPBCC"/>
    <property type="match status" value="1"/>
</dbReference>
<sequence length="157" mass="17315">MGHIEHSAAGRAPVDFTFAYVADYRNVPKWLFGIRHYTPVGEQTSGVGAVFDTAVQLGPTTLHLRVEIVEWEDGATITLHAVKGIEGTVRWRFEAVDQDTTEIGVVVDYRVPGGLAGRALDKILRTFVEPAIRHTEKSLREQVLAAYGESLDSAPER</sequence>
<gene>
    <name evidence="1" type="ORF">ACH49W_08300</name>
</gene>
<comment type="caution">
    <text evidence="1">The sequence shown here is derived from an EMBL/GenBank/DDBJ whole genome shotgun (WGS) entry which is preliminary data.</text>
</comment>
<dbReference type="Pfam" id="PF10604">
    <property type="entry name" value="Polyketide_cyc2"/>
    <property type="match status" value="1"/>
</dbReference>
<dbReference type="Proteomes" id="UP001611415">
    <property type="component" value="Unassembled WGS sequence"/>
</dbReference>
<keyword evidence="2" id="KW-1185">Reference proteome</keyword>
<organism evidence="1 2">
    <name type="scientific">Nocardia xishanensis</name>
    <dbReference type="NCBI Taxonomy" id="238964"/>
    <lineage>
        <taxon>Bacteria</taxon>
        <taxon>Bacillati</taxon>
        <taxon>Actinomycetota</taxon>
        <taxon>Actinomycetes</taxon>
        <taxon>Mycobacteriales</taxon>
        <taxon>Nocardiaceae</taxon>
        <taxon>Nocardia</taxon>
    </lineage>
</organism>
<protein>
    <submittedName>
        <fullName evidence="1">SRPBCC family protein</fullName>
    </submittedName>
</protein>
<dbReference type="RefSeq" id="WP_364821339.1">
    <property type="nucleotide sequence ID" value="NZ_JBFAYM010000006.1"/>
</dbReference>